<dbReference type="PROSITE" id="PS50878">
    <property type="entry name" value="RT_POL"/>
    <property type="match status" value="1"/>
</dbReference>
<evidence type="ECO:0000259" key="1">
    <source>
        <dbReference type="PROSITE" id="PS50878"/>
    </source>
</evidence>
<organism evidence="2">
    <name type="scientific">Sesamum angustifolium</name>
    <dbReference type="NCBI Taxonomy" id="2727405"/>
    <lineage>
        <taxon>Eukaryota</taxon>
        <taxon>Viridiplantae</taxon>
        <taxon>Streptophyta</taxon>
        <taxon>Embryophyta</taxon>
        <taxon>Tracheophyta</taxon>
        <taxon>Spermatophyta</taxon>
        <taxon>Magnoliopsida</taxon>
        <taxon>eudicotyledons</taxon>
        <taxon>Gunneridae</taxon>
        <taxon>Pentapetalae</taxon>
        <taxon>asterids</taxon>
        <taxon>lamiids</taxon>
        <taxon>Lamiales</taxon>
        <taxon>Pedaliaceae</taxon>
        <taxon>Sesamum</taxon>
    </lineage>
</organism>
<dbReference type="InterPro" id="IPR052343">
    <property type="entry name" value="Retrotransposon-Effector_Assoc"/>
</dbReference>
<dbReference type="Pfam" id="PF00078">
    <property type="entry name" value="RVT_1"/>
    <property type="match status" value="1"/>
</dbReference>
<dbReference type="EMBL" id="JACGWK010000496">
    <property type="protein sequence ID" value="KAL0298082.1"/>
    <property type="molecule type" value="Genomic_DNA"/>
</dbReference>
<accession>A0AAW2JTW2</accession>
<sequence length="238" mass="27070">MSFTKFSPRYLCSVFGAYSKKIISPSQNAFVPGRSISDNILLAQELFSGYNQNRLPPRCALKVDLRKAYDTVEWDFVMATLQLFGFPPKFIGWIKECVTSPSFYLHLNGGIHGFFTGARGLRQGDPMSPYLFVLVIEVLHMILKQFIEQEDGFAYHWQCKELSLFQLSFADDLILFYKAETRSVEIFRRGLTLFASLSGLHTNPQKSDLILSKAAAGIRTSLLETLGFQEGRLPLRYL</sequence>
<dbReference type="InterPro" id="IPR000477">
    <property type="entry name" value="RT_dom"/>
</dbReference>
<dbReference type="AlphaFoldDB" id="A0AAW2JTW2"/>
<reference evidence="2" key="1">
    <citation type="submission" date="2020-06" db="EMBL/GenBank/DDBJ databases">
        <authorList>
            <person name="Li T."/>
            <person name="Hu X."/>
            <person name="Zhang T."/>
            <person name="Song X."/>
            <person name="Zhang H."/>
            <person name="Dai N."/>
            <person name="Sheng W."/>
            <person name="Hou X."/>
            <person name="Wei L."/>
        </authorList>
    </citation>
    <scope>NUCLEOTIDE SEQUENCE</scope>
    <source>
        <strain evidence="2">G01</strain>
        <tissue evidence="2">Leaf</tissue>
    </source>
</reference>
<dbReference type="InterPro" id="IPR043502">
    <property type="entry name" value="DNA/RNA_pol_sf"/>
</dbReference>
<evidence type="ECO:0000313" key="2">
    <source>
        <dbReference type="EMBL" id="KAL0298082.1"/>
    </source>
</evidence>
<name>A0AAW2JTW2_9LAMI</name>
<gene>
    <name evidence="2" type="ORF">Sangu_3161900</name>
</gene>
<protein>
    <submittedName>
        <fullName evidence="2">Transposon TX1 uncharacterized protein</fullName>
    </submittedName>
</protein>
<reference evidence="2" key="2">
    <citation type="journal article" date="2024" name="Plant">
        <title>Genomic evolution and insights into agronomic trait innovations of Sesamum species.</title>
        <authorList>
            <person name="Miao H."/>
            <person name="Wang L."/>
            <person name="Qu L."/>
            <person name="Liu H."/>
            <person name="Sun Y."/>
            <person name="Le M."/>
            <person name="Wang Q."/>
            <person name="Wei S."/>
            <person name="Zheng Y."/>
            <person name="Lin W."/>
            <person name="Duan Y."/>
            <person name="Cao H."/>
            <person name="Xiong S."/>
            <person name="Wang X."/>
            <person name="Wei L."/>
            <person name="Li C."/>
            <person name="Ma Q."/>
            <person name="Ju M."/>
            <person name="Zhao R."/>
            <person name="Li G."/>
            <person name="Mu C."/>
            <person name="Tian Q."/>
            <person name="Mei H."/>
            <person name="Zhang T."/>
            <person name="Gao T."/>
            <person name="Zhang H."/>
        </authorList>
    </citation>
    <scope>NUCLEOTIDE SEQUENCE</scope>
    <source>
        <strain evidence="2">G01</strain>
    </source>
</reference>
<dbReference type="SUPFAM" id="SSF56672">
    <property type="entry name" value="DNA/RNA polymerases"/>
    <property type="match status" value="1"/>
</dbReference>
<dbReference type="PANTHER" id="PTHR46890:SF48">
    <property type="entry name" value="RNA-DIRECTED DNA POLYMERASE"/>
    <property type="match status" value="1"/>
</dbReference>
<feature type="non-terminal residue" evidence="2">
    <location>
        <position position="238"/>
    </location>
</feature>
<proteinExistence type="predicted"/>
<feature type="domain" description="Reverse transcriptase" evidence="1">
    <location>
        <begin position="1"/>
        <end position="238"/>
    </location>
</feature>
<comment type="caution">
    <text evidence="2">The sequence shown here is derived from an EMBL/GenBank/DDBJ whole genome shotgun (WGS) entry which is preliminary data.</text>
</comment>
<dbReference type="PANTHER" id="PTHR46890">
    <property type="entry name" value="NON-LTR RETROLELEMENT REVERSE TRANSCRIPTASE-LIKE PROTEIN-RELATED"/>
    <property type="match status" value="1"/>
</dbReference>
<dbReference type="CDD" id="cd01650">
    <property type="entry name" value="RT_nLTR_like"/>
    <property type="match status" value="1"/>
</dbReference>